<reference evidence="3" key="2">
    <citation type="submission" date="2021-09" db="EMBL/GenBank/DDBJ databases">
        <authorList>
            <person name="Jia N."/>
            <person name="Wang J."/>
            <person name="Shi W."/>
            <person name="Du L."/>
            <person name="Sun Y."/>
            <person name="Zhan W."/>
            <person name="Jiang J."/>
            <person name="Wang Q."/>
            <person name="Zhang B."/>
            <person name="Ji P."/>
            <person name="Sakyi L.B."/>
            <person name="Cui X."/>
            <person name="Yuan T."/>
            <person name="Jiang B."/>
            <person name="Yang W."/>
            <person name="Lam T.T.-Y."/>
            <person name="Chang Q."/>
            <person name="Ding S."/>
            <person name="Wang X."/>
            <person name="Zhu J."/>
            <person name="Ruan X."/>
            <person name="Zhao L."/>
            <person name="Wei J."/>
            <person name="Que T."/>
            <person name="Du C."/>
            <person name="Cheng J."/>
            <person name="Dai P."/>
            <person name="Han X."/>
            <person name="Huang E."/>
            <person name="Gao Y."/>
            <person name="Liu J."/>
            <person name="Shao H."/>
            <person name="Ye R."/>
            <person name="Li L."/>
            <person name="Wei W."/>
            <person name="Wang X."/>
            <person name="Wang C."/>
            <person name="Huo Q."/>
            <person name="Li W."/>
            <person name="Guo W."/>
            <person name="Chen H."/>
            <person name="Chen S."/>
            <person name="Zhou L."/>
            <person name="Zhou L."/>
            <person name="Ni X."/>
            <person name="Tian J."/>
            <person name="Zhou Y."/>
            <person name="Sheng Y."/>
            <person name="Liu T."/>
            <person name="Pan Y."/>
            <person name="Xia L."/>
            <person name="Li J."/>
            <person name="Zhao F."/>
            <person name="Cao W."/>
        </authorList>
    </citation>
    <scope>NUCLEOTIDE SEQUENCE</scope>
    <source>
        <strain evidence="3">Rmic-2018</strain>
        <tissue evidence="3">Larvae</tissue>
    </source>
</reference>
<feature type="compositionally biased region" description="Pro residues" evidence="1">
    <location>
        <begin position="508"/>
        <end position="522"/>
    </location>
</feature>
<dbReference type="AlphaFoldDB" id="A0A9J6F9G7"/>
<feature type="compositionally biased region" description="Polar residues" evidence="1">
    <location>
        <begin position="388"/>
        <end position="400"/>
    </location>
</feature>
<feature type="region of interest" description="Disordered" evidence="1">
    <location>
        <begin position="177"/>
        <end position="213"/>
    </location>
</feature>
<proteinExistence type="predicted"/>
<protein>
    <recommendedName>
        <fullName evidence="2">Homologous recombination OB-fold protein OB-fold domain-containing protein</fullName>
    </recommendedName>
</protein>
<evidence type="ECO:0000256" key="1">
    <source>
        <dbReference type="SAM" id="MobiDB-lite"/>
    </source>
</evidence>
<dbReference type="EMBL" id="JABSTU010000001">
    <property type="protein sequence ID" value="KAH8042851.1"/>
    <property type="molecule type" value="Genomic_DNA"/>
</dbReference>
<feature type="domain" description="Homologous recombination OB-fold protein OB-fold" evidence="2">
    <location>
        <begin position="271"/>
        <end position="346"/>
    </location>
</feature>
<comment type="caution">
    <text evidence="3">The sequence shown here is derived from an EMBL/GenBank/DDBJ whole genome shotgun (WGS) entry which is preliminary data.</text>
</comment>
<sequence length="617" mass="66727">MSNYAGRDTHLYKESPACPGARESDNLRTFLCFCNLYWGIVNAQLQEPDSNFWDEFDDDCAAFCEADGASSASNRGPEMHAKRKATAGVCKKSSTKPDKANDDNLFVATGLCAEDLQNCFDDDFDECAHESEPKKRQGSRCLPSCPAPNGLPEIPSDMFDDDSVGWLAEEPEIVPRKRKFPGPAGILPKSRSSLPFPGSGMTTGEVSSVKPEPPDDLLCTPWSAEADNPLSPWQRLRQDLGMENVKNSKLNEYSIAWVLKMKRLQQLPRGKVPVLCTSIKNVAKDILTLRDGTGEILATIDKSCQDYKYCLKAGAAFILMKASVYVNDHSQHCLVLTKQNIAHIYYSSDDGGPDINRVDVNPMTLQELECICAQLEREALEDAAKRQAQGSGHRNPNLGCSSPYLESRARNFSSVQPGSTNGRAQWNQGRGSASPSLFSNKGNVGAQSRTRDSKAGSWQTRVEATGATRTSHSTMISARPKLAQGAGTKRPSGWLNDNAIHPDHPTASPCPPKVPAYKPPVQPSTANSSPKPPCAVSPVVSLLKSAAANKPQVAAQPCALNNATPPKCVVNGTSANAAADSSKLLAPSDNDTSVEELQWLEDDADDIFQTIDDVCLV</sequence>
<dbReference type="PANTHER" id="PTHR14523:SF1">
    <property type="entry name" value="HOMOLOGOUS RECOMBINATION OB-FOLD PROTEIN"/>
    <property type="match status" value="1"/>
</dbReference>
<dbReference type="Proteomes" id="UP000821866">
    <property type="component" value="Chromosome 1"/>
</dbReference>
<evidence type="ECO:0000313" key="4">
    <source>
        <dbReference type="Proteomes" id="UP000821866"/>
    </source>
</evidence>
<feature type="compositionally biased region" description="Polar residues" evidence="1">
    <location>
        <begin position="410"/>
        <end position="448"/>
    </location>
</feature>
<gene>
    <name evidence="3" type="ORF">HPB51_026116</name>
</gene>
<dbReference type="GO" id="GO:0000725">
    <property type="term" value="P:recombinational repair"/>
    <property type="evidence" value="ECO:0007669"/>
    <property type="project" value="InterPro"/>
</dbReference>
<accession>A0A9J6F9G7</accession>
<organism evidence="3 4">
    <name type="scientific">Rhipicephalus microplus</name>
    <name type="common">Cattle tick</name>
    <name type="synonym">Boophilus microplus</name>
    <dbReference type="NCBI Taxonomy" id="6941"/>
    <lineage>
        <taxon>Eukaryota</taxon>
        <taxon>Metazoa</taxon>
        <taxon>Ecdysozoa</taxon>
        <taxon>Arthropoda</taxon>
        <taxon>Chelicerata</taxon>
        <taxon>Arachnida</taxon>
        <taxon>Acari</taxon>
        <taxon>Parasitiformes</taxon>
        <taxon>Ixodida</taxon>
        <taxon>Ixodoidea</taxon>
        <taxon>Ixodidae</taxon>
        <taxon>Rhipicephalinae</taxon>
        <taxon>Rhipicephalus</taxon>
        <taxon>Boophilus</taxon>
    </lineage>
</organism>
<dbReference type="PANTHER" id="PTHR14523">
    <property type="entry name" value="UNCHARACTERIZED PROTEIN C17ORF53 HOMOLOG"/>
    <property type="match status" value="1"/>
</dbReference>
<dbReference type="InterPro" id="IPR028045">
    <property type="entry name" value="HROB"/>
</dbReference>
<name>A0A9J6F9G7_RHIMP</name>
<evidence type="ECO:0000259" key="2">
    <source>
        <dbReference type="Pfam" id="PF15072"/>
    </source>
</evidence>
<feature type="compositionally biased region" description="Polar residues" evidence="1">
    <location>
        <begin position="456"/>
        <end position="476"/>
    </location>
</feature>
<keyword evidence="4" id="KW-1185">Reference proteome</keyword>
<reference evidence="3" key="1">
    <citation type="journal article" date="2020" name="Cell">
        <title>Large-Scale Comparative Analyses of Tick Genomes Elucidate Their Genetic Diversity and Vector Capacities.</title>
        <authorList>
            <consortium name="Tick Genome and Microbiome Consortium (TIGMIC)"/>
            <person name="Jia N."/>
            <person name="Wang J."/>
            <person name="Shi W."/>
            <person name="Du L."/>
            <person name="Sun Y."/>
            <person name="Zhan W."/>
            <person name="Jiang J.F."/>
            <person name="Wang Q."/>
            <person name="Zhang B."/>
            <person name="Ji P."/>
            <person name="Bell-Sakyi L."/>
            <person name="Cui X.M."/>
            <person name="Yuan T.T."/>
            <person name="Jiang B.G."/>
            <person name="Yang W.F."/>
            <person name="Lam T.T."/>
            <person name="Chang Q.C."/>
            <person name="Ding S.J."/>
            <person name="Wang X.J."/>
            <person name="Zhu J.G."/>
            <person name="Ruan X.D."/>
            <person name="Zhao L."/>
            <person name="Wei J.T."/>
            <person name="Ye R.Z."/>
            <person name="Que T.C."/>
            <person name="Du C.H."/>
            <person name="Zhou Y.H."/>
            <person name="Cheng J.X."/>
            <person name="Dai P.F."/>
            <person name="Guo W.B."/>
            <person name="Han X.H."/>
            <person name="Huang E.J."/>
            <person name="Li L.F."/>
            <person name="Wei W."/>
            <person name="Gao Y.C."/>
            <person name="Liu J.Z."/>
            <person name="Shao H.Z."/>
            <person name="Wang X."/>
            <person name="Wang C.C."/>
            <person name="Yang T.C."/>
            <person name="Huo Q.B."/>
            <person name="Li W."/>
            <person name="Chen H.Y."/>
            <person name="Chen S.E."/>
            <person name="Zhou L.G."/>
            <person name="Ni X.B."/>
            <person name="Tian J.H."/>
            <person name="Sheng Y."/>
            <person name="Liu T."/>
            <person name="Pan Y.S."/>
            <person name="Xia L.Y."/>
            <person name="Li J."/>
            <person name="Zhao F."/>
            <person name="Cao W.C."/>
        </authorList>
    </citation>
    <scope>NUCLEOTIDE SEQUENCE</scope>
    <source>
        <strain evidence="3">Rmic-2018</strain>
    </source>
</reference>
<dbReference type="InterPro" id="IPR058570">
    <property type="entry name" value="HROB_OB"/>
</dbReference>
<dbReference type="Pfam" id="PF15072">
    <property type="entry name" value="HROB"/>
    <property type="match status" value="1"/>
</dbReference>
<evidence type="ECO:0000313" key="3">
    <source>
        <dbReference type="EMBL" id="KAH8042851.1"/>
    </source>
</evidence>
<dbReference type="VEuPathDB" id="VectorBase:LOC119185821"/>
<feature type="region of interest" description="Disordered" evidence="1">
    <location>
        <begin position="383"/>
        <end position="535"/>
    </location>
</feature>